<accession>A0A437QE24</accession>
<dbReference type="SUPFAM" id="SSF52833">
    <property type="entry name" value="Thioredoxin-like"/>
    <property type="match status" value="1"/>
</dbReference>
<reference evidence="5 6" key="1">
    <citation type="submission" date="2019-01" db="EMBL/GenBank/DDBJ databases">
        <authorList>
            <person name="Chen W.-M."/>
        </authorList>
    </citation>
    <scope>NUCLEOTIDE SEQUENCE [LARGE SCALE GENOMIC DNA]</scope>
    <source>
        <strain evidence="5 6">HPM-16</strain>
    </source>
</reference>
<evidence type="ECO:0000256" key="3">
    <source>
        <dbReference type="PROSITE-ProRule" id="PRU01282"/>
    </source>
</evidence>
<sequence length="116" mass="13081">MSQVTIYHNPRCSKSRQTLELLKEQGVEPSIKEYLKDVPSADELKQVLAALDMAPRDLLRKKEAEYKELGLDDANVSDEQVIEAMTQAPKLIERPIVIKDGQARIGRPPESVLEIL</sequence>
<dbReference type="PROSITE" id="PS51353">
    <property type="entry name" value="ARSC"/>
    <property type="match status" value="1"/>
</dbReference>
<dbReference type="NCBIfam" id="TIGR00014">
    <property type="entry name" value="arsC"/>
    <property type="match status" value="1"/>
</dbReference>
<comment type="similarity">
    <text evidence="1 3 4">Belongs to the ArsC family.</text>
</comment>
<evidence type="ECO:0000256" key="1">
    <source>
        <dbReference type="ARBA" id="ARBA00007198"/>
    </source>
</evidence>
<dbReference type="EC" id="1.20.4.1" evidence="4"/>
<gene>
    <name evidence="5" type="primary">arsC</name>
    <name evidence="5" type="ORF">EOE65_03735</name>
</gene>
<comment type="catalytic activity">
    <reaction evidence="4">
        <text>[glutaredoxin]-dithiol + arsenate + glutathione + H(+) = glutathionyl-S-S-[glutaredoxin] + arsenite + H2O</text>
        <dbReference type="Rhea" id="RHEA:22016"/>
        <dbReference type="Rhea" id="RHEA-COMP:10729"/>
        <dbReference type="Rhea" id="RHEA-COMP:17668"/>
        <dbReference type="ChEBI" id="CHEBI:15377"/>
        <dbReference type="ChEBI" id="CHEBI:15378"/>
        <dbReference type="ChEBI" id="CHEBI:29242"/>
        <dbReference type="ChEBI" id="CHEBI:29950"/>
        <dbReference type="ChEBI" id="CHEBI:48597"/>
        <dbReference type="ChEBI" id="CHEBI:57925"/>
        <dbReference type="ChEBI" id="CHEBI:146199"/>
        <dbReference type="EC" id="1.20.4.1"/>
    </reaction>
</comment>
<dbReference type="GO" id="GO:0008794">
    <property type="term" value="F:arsenate reductase (glutaredoxin) activity"/>
    <property type="evidence" value="ECO:0007669"/>
    <property type="project" value="UniProtKB-UniRule"/>
</dbReference>
<dbReference type="CDD" id="cd03034">
    <property type="entry name" value="ArsC_ArsC"/>
    <property type="match status" value="1"/>
</dbReference>
<organism evidence="5 6">
    <name type="scientific">Neptunomonas marina</name>
    <dbReference type="NCBI Taxonomy" id="1815562"/>
    <lineage>
        <taxon>Bacteria</taxon>
        <taxon>Pseudomonadati</taxon>
        <taxon>Pseudomonadota</taxon>
        <taxon>Gammaproteobacteria</taxon>
        <taxon>Oceanospirillales</taxon>
        <taxon>Oceanospirillaceae</taxon>
        <taxon>Neptunomonas</taxon>
    </lineage>
</organism>
<dbReference type="InterPro" id="IPR006660">
    <property type="entry name" value="Arsenate_reductase-like"/>
</dbReference>
<dbReference type="InterPro" id="IPR036249">
    <property type="entry name" value="Thioredoxin-like_sf"/>
</dbReference>
<dbReference type="EMBL" id="SACQ01000001">
    <property type="protein sequence ID" value="RVU32780.1"/>
    <property type="molecule type" value="Genomic_DNA"/>
</dbReference>
<protein>
    <recommendedName>
        <fullName evidence="4">Arsenate reductase</fullName>
        <ecNumber evidence="4">1.20.4.1</ecNumber>
    </recommendedName>
</protein>
<name>A0A437QE24_9GAMM</name>
<dbReference type="PANTHER" id="PTHR30041">
    <property type="entry name" value="ARSENATE REDUCTASE"/>
    <property type="match status" value="1"/>
</dbReference>
<dbReference type="PANTHER" id="PTHR30041:SF4">
    <property type="entry name" value="ARSENATE REDUCTASE"/>
    <property type="match status" value="1"/>
</dbReference>
<dbReference type="Proteomes" id="UP000282818">
    <property type="component" value="Unassembled WGS sequence"/>
</dbReference>
<dbReference type="InterPro" id="IPR006659">
    <property type="entry name" value="Arsenate_reductase"/>
</dbReference>
<dbReference type="AlphaFoldDB" id="A0A437QE24"/>
<comment type="caution">
    <text evidence="5">The sequence shown here is derived from an EMBL/GenBank/DDBJ whole genome shotgun (WGS) entry which is preliminary data.</text>
</comment>
<evidence type="ECO:0000256" key="4">
    <source>
        <dbReference type="RuleBase" id="RU362029"/>
    </source>
</evidence>
<dbReference type="Gene3D" id="3.40.30.10">
    <property type="entry name" value="Glutaredoxin"/>
    <property type="match status" value="1"/>
</dbReference>
<evidence type="ECO:0000256" key="2">
    <source>
        <dbReference type="ARBA" id="ARBA00023002"/>
    </source>
</evidence>
<proteinExistence type="inferred from homology"/>
<keyword evidence="2 4" id="KW-0560">Oxidoreductase</keyword>
<dbReference type="Pfam" id="PF03960">
    <property type="entry name" value="ArsC"/>
    <property type="match status" value="1"/>
</dbReference>
<keyword evidence="6" id="KW-1185">Reference proteome</keyword>
<evidence type="ECO:0000313" key="6">
    <source>
        <dbReference type="Proteomes" id="UP000282818"/>
    </source>
</evidence>
<evidence type="ECO:0000313" key="5">
    <source>
        <dbReference type="EMBL" id="RVU32780.1"/>
    </source>
</evidence>
<dbReference type="RefSeq" id="WP_127692948.1">
    <property type="nucleotide sequence ID" value="NZ_SACQ01000001.1"/>
</dbReference>